<proteinExistence type="predicted"/>
<reference evidence="1" key="1">
    <citation type="submission" date="2019-08" db="EMBL/GenBank/DDBJ databases">
        <authorList>
            <person name="Kucharzyk K."/>
            <person name="Murdoch R.W."/>
            <person name="Higgins S."/>
            <person name="Loffler F."/>
        </authorList>
    </citation>
    <scope>NUCLEOTIDE SEQUENCE</scope>
</reference>
<comment type="caution">
    <text evidence="1">The sequence shown here is derived from an EMBL/GenBank/DDBJ whole genome shotgun (WGS) entry which is preliminary data.</text>
</comment>
<protein>
    <submittedName>
        <fullName evidence="1">Uncharacterized protein</fullName>
    </submittedName>
</protein>
<gene>
    <name evidence="1" type="ORF">SDC9_100689</name>
</gene>
<sequence length="131" mass="14702">MNLAFSMFHINQDALISILINGNAGIFLQTDSLHRTNFDTGFTNLARRVDLNPPCLQAQSFKRAAADAGSALNTTLMIDNDPAHLLALHIFQRHQLFIKLMSICQIIISNPLDMMIAGRFEDSFDLRRRTG</sequence>
<accession>A0A645AL97</accession>
<organism evidence="1">
    <name type="scientific">bioreactor metagenome</name>
    <dbReference type="NCBI Taxonomy" id="1076179"/>
    <lineage>
        <taxon>unclassified sequences</taxon>
        <taxon>metagenomes</taxon>
        <taxon>ecological metagenomes</taxon>
    </lineage>
</organism>
<name>A0A645AL97_9ZZZZ</name>
<dbReference type="AlphaFoldDB" id="A0A645AL97"/>
<dbReference type="EMBL" id="VSSQ01014561">
    <property type="protein sequence ID" value="MPM53919.1"/>
    <property type="molecule type" value="Genomic_DNA"/>
</dbReference>
<evidence type="ECO:0000313" key="1">
    <source>
        <dbReference type="EMBL" id="MPM53919.1"/>
    </source>
</evidence>